<gene>
    <name evidence="2" type="ORF">EI163_05815</name>
</gene>
<name>A0ABR9F9B6_9GAMM</name>
<dbReference type="RefSeq" id="WP_192527033.1">
    <property type="nucleotide sequence ID" value="NZ_RRZC01000004.1"/>
</dbReference>
<evidence type="ECO:0000256" key="1">
    <source>
        <dbReference type="SAM" id="MobiDB-lite"/>
    </source>
</evidence>
<organism evidence="2 3">
    <name type="scientific">Halomonas citrativorans</name>
    <dbReference type="NCBI Taxonomy" id="2742612"/>
    <lineage>
        <taxon>Bacteria</taxon>
        <taxon>Pseudomonadati</taxon>
        <taxon>Pseudomonadota</taxon>
        <taxon>Gammaproteobacteria</taxon>
        <taxon>Oceanospirillales</taxon>
        <taxon>Halomonadaceae</taxon>
        <taxon>Halomonas</taxon>
    </lineage>
</organism>
<dbReference type="InterPro" id="IPR036626">
    <property type="entry name" value="GpW_sf"/>
</dbReference>
<keyword evidence="3" id="KW-1185">Reference proteome</keyword>
<feature type="region of interest" description="Disordered" evidence="1">
    <location>
        <begin position="56"/>
        <end position="75"/>
    </location>
</feature>
<dbReference type="InterPro" id="IPR004174">
    <property type="entry name" value="GpW"/>
</dbReference>
<dbReference type="SUPFAM" id="SSF64210">
    <property type="entry name" value="Head-to-tail joining protein W, gpW"/>
    <property type="match status" value="1"/>
</dbReference>
<comment type="caution">
    <text evidence="2">The sequence shown here is derived from an EMBL/GenBank/DDBJ whole genome shotgun (WGS) entry which is preliminary data.</text>
</comment>
<evidence type="ECO:0000313" key="2">
    <source>
        <dbReference type="EMBL" id="MBE0403075.1"/>
    </source>
</evidence>
<reference evidence="2 3" key="1">
    <citation type="submission" date="2020-07" db="EMBL/GenBank/DDBJ databases">
        <title>Halophilic bacteria isolated from french cheeses.</title>
        <authorList>
            <person name="Kothe C.I."/>
            <person name="Farah-Kraiem B."/>
            <person name="Renault P."/>
            <person name="Dridi B."/>
        </authorList>
    </citation>
    <scope>NUCLEOTIDE SEQUENCE [LARGE SCALE GENOMIC DNA]</scope>
    <source>
        <strain evidence="2 3">FME16</strain>
    </source>
</reference>
<proteinExistence type="predicted"/>
<evidence type="ECO:0000313" key="3">
    <source>
        <dbReference type="Proteomes" id="UP000754821"/>
    </source>
</evidence>
<sequence>MAYTADNLAQVRQAILDLASGQRVTRITHNGRTVDYGQADIDKLRSLARHIAADVSAQNRQRRTRTRQVITSKGL</sequence>
<dbReference type="EMBL" id="RRZC01000004">
    <property type="protein sequence ID" value="MBE0403075.1"/>
    <property type="molecule type" value="Genomic_DNA"/>
</dbReference>
<accession>A0ABR9F9B6</accession>
<dbReference type="Pfam" id="PF02831">
    <property type="entry name" value="gpW"/>
    <property type="match status" value="1"/>
</dbReference>
<dbReference type="Gene3D" id="3.30.1580.10">
    <property type="entry name" value="Head-to-tail joining protein W"/>
    <property type="match status" value="1"/>
</dbReference>
<dbReference type="Proteomes" id="UP000754821">
    <property type="component" value="Unassembled WGS sequence"/>
</dbReference>
<protein>
    <submittedName>
        <fullName evidence="2">Phage tail protein</fullName>
    </submittedName>
</protein>